<dbReference type="EMBL" id="JANPWB010000006">
    <property type="protein sequence ID" value="KAJ1179124.1"/>
    <property type="molecule type" value="Genomic_DNA"/>
</dbReference>
<proteinExistence type="predicted"/>
<dbReference type="Proteomes" id="UP001066276">
    <property type="component" value="Chromosome 3_2"/>
</dbReference>
<evidence type="ECO:0000313" key="1">
    <source>
        <dbReference type="EMBL" id="KAJ1179124.1"/>
    </source>
</evidence>
<keyword evidence="2" id="KW-1185">Reference proteome</keyword>
<reference evidence="1" key="1">
    <citation type="journal article" date="2022" name="bioRxiv">
        <title>Sequencing and chromosome-scale assembly of the giantPleurodeles waltlgenome.</title>
        <authorList>
            <person name="Brown T."/>
            <person name="Elewa A."/>
            <person name="Iarovenko S."/>
            <person name="Subramanian E."/>
            <person name="Araus A.J."/>
            <person name="Petzold A."/>
            <person name="Susuki M."/>
            <person name="Suzuki K.-i.T."/>
            <person name="Hayashi T."/>
            <person name="Toyoda A."/>
            <person name="Oliveira C."/>
            <person name="Osipova E."/>
            <person name="Leigh N.D."/>
            <person name="Simon A."/>
            <person name="Yun M.H."/>
        </authorList>
    </citation>
    <scope>NUCLEOTIDE SEQUENCE</scope>
    <source>
        <strain evidence="1">20211129_DDA</strain>
        <tissue evidence="1">Liver</tissue>
    </source>
</reference>
<comment type="caution">
    <text evidence="1">The sequence shown here is derived from an EMBL/GenBank/DDBJ whole genome shotgun (WGS) entry which is preliminary data.</text>
</comment>
<gene>
    <name evidence="1" type="ORF">NDU88_004360</name>
</gene>
<organism evidence="1 2">
    <name type="scientific">Pleurodeles waltl</name>
    <name type="common">Iberian ribbed newt</name>
    <dbReference type="NCBI Taxonomy" id="8319"/>
    <lineage>
        <taxon>Eukaryota</taxon>
        <taxon>Metazoa</taxon>
        <taxon>Chordata</taxon>
        <taxon>Craniata</taxon>
        <taxon>Vertebrata</taxon>
        <taxon>Euteleostomi</taxon>
        <taxon>Amphibia</taxon>
        <taxon>Batrachia</taxon>
        <taxon>Caudata</taxon>
        <taxon>Salamandroidea</taxon>
        <taxon>Salamandridae</taxon>
        <taxon>Pleurodelinae</taxon>
        <taxon>Pleurodeles</taxon>
    </lineage>
</organism>
<name>A0AAV7TTB1_PLEWA</name>
<evidence type="ECO:0000313" key="2">
    <source>
        <dbReference type="Proteomes" id="UP001066276"/>
    </source>
</evidence>
<accession>A0AAV7TTB1</accession>
<sequence>MVKPKPPRGHVEARLKDPLLIEGLDSRSAALHKVTETLAAHSIHIDKVLQALLDTKTSLEGKIDDCALNTKS</sequence>
<dbReference type="AlphaFoldDB" id="A0AAV7TTB1"/>
<protein>
    <submittedName>
        <fullName evidence="1">Uncharacterized protein</fullName>
    </submittedName>
</protein>